<keyword evidence="1" id="KW-0175">Coiled coil</keyword>
<protein>
    <submittedName>
        <fullName evidence="2">Uncharacterized protein</fullName>
    </submittedName>
</protein>
<evidence type="ECO:0000313" key="2">
    <source>
        <dbReference type="EMBL" id="MBO1249433.1"/>
    </source>
</evidence>
<sequence length="168" mass="18749">MIKTEYLKFRATQEEAREIDRICKTLGLSRSDYLRAVAFGAPAPVGTPSPTAETAPAPDLSILQADIAALKTQQEEMNAAQAQAAESFNALVQNLGEFLRVPSFREYRARDAVEGSIQKPGETELNFLIRLANRYYLIYKVWPDPTNINIFGKISDETKANFPKAPRI</sequence>
<gene>
    <name evidence="2" type="ORF">J1777_06220</name>
</gene>
<dbReference type="AlphaFoldDB" id="A0A939GZ51"/>
<keyword evidence="3" id="KW-1185">Reference proteome</keyword>
<dbReference type="Pfam" id="PF21983">
    <property type="entry name" value="NikA-like"/>
    <property type="match status" value="1"/>
</dbReference>
<feature type="coiled-coil region" evidence="1">
    <location>
        <begin position="60"/>
        <end position="90"/>
    </location>
</feature>
<accession>A0A939GZ51</accession>
<proteinExistence type="predicted"/>
<dbReference type="EMBL" id="JAFNME010000010">
    <property type="protein sequence ID" value="MBO1249433.1"/>
    <property type="molecule type" value="Genomic_DNA"/>
</dbReference>
<comment type="caution">
    <text evidence="2">The sequence shown here is derived from an EMBL/GenBank/DDBJ whole genome shotgun (WGS) entry which is preliminary data.</text>
</comment>
<name>A0A939GZ51_9BURK</name>
<dbReference type="RefSeq" id="WP_207574956.1">
    <property type="nucleotide sequence ID" value="NZ_JAFNME010000010.1"/>
</dbReference>
<dbReference type="Proteomes" id="UP000664731">
    <property type="component" value="Unassembled WGS sequence"/>
</dbReference>
<evidence type="ECO:0000313" key="3">
    <source>
        <dbReference type="Proteomes" id="UP000664731"/>
    </source>
</evidence>
<evidence type="ECO:0000256" key="1">
    <source>
        <dbReference type="SAM" id="Coils"/>
    </source>
</evidence>
<reference evidence="2" key="1">
    <citation type="submission" date="2021-03" db="EMBL/GenBank/DDBJ databases">
        <title>Comamonas denitrificans.</title>
        <authorList>
            <person name="Finster K."/>
        </authorList>
    </citation>
    <scope>NUCLEOTIDE SEQUENCE</scope>
    <source>
        <strain evidence="2">MM2021_4</strain>
    </source>
</reference>
<organism evidence="2 3">
    <name type="scientific">Comamonas denitrificans</name>
    <dbReference type="NCBI Taxonomy" id="117506"/>
    <lineage>
        <taxon>Bacteria</taxon>
        <taxon>Pseudomonadati</taxon>
        <taxon>Pseudomonadota</taxon>
        <taxon>Betaproteobacteria</taxon>
        <taxon>Burkholderiales</taxon>
        <taxon>Comamonadaceae</taxon>
        <taxon>Comamonas</taxon>
    </lineage>
</organism>
<dbReference type="InterPro" id="IPR053842">
    <property type="entry name" value="NikA-like"/>
</dbReference>